<dbReference type="RefSeq" id="WP_103292815.1">
    <property type="nucleotide sequence ID" value="NZ_CP033924.1"/>
</dbReference>
<dbReference type="AlphaFoldDB" id="A0A3G6RHM1"/>
<dbReference type="KEGG" id="clac:EG342_20685"/>
<sequence>MDHSQPDYKRIYNDLLSKKYPHKKEECRSILMQDHISVLDIMRLDEIIFNRRDKETNIFNQKVRSYDHSAMAEILEFQKKNRLSNSQTANYFKMSRNTITKWKKIAESKKSELD</sequence>
<dbReference type="EMBL" id="PPEH01000006">
    <property type="protein sequence ID" value="PNW12710.1"/>
    <property type="molecule type" value="Genomic_DNA"/>
</dbReference>
<keyword evidence="4" id="KW-1185">Reference proteome</keyword>
<dbReference type="GO" id="GO:0043565">
    <property type="term" value="F:sequence-specific DNA binding"/>
    <property type="evidence" value="ECO:0007669"/>
    <property type="project" value="InterPro"/>
</dbReference>
<accession>A0A3G6RHM1</accession>
<dbReference type="InterPro" id="IPR010921">
    <property type="entry name" value="Trp_repressor/repl_initiator"/>
</dbReference>
<dbReference type="SUPFAM" id="SSF48295">
    <property type="entry name" value="TrpR-like"/>
    <property type="match status" value="1"/>
</dbReference>
<reference evidence="2 3" key="1">
    <citation type="submission" date="2018-01" db="EMBL/GenBank/DDBJ databases">
        <title>Draft genome sequences of Chryseobacterium lactis NCTC11390, Chryseobacterium oncorhynchi 701B-08, and Chryseobacterium viscerum 687B-08.</title>
        <authorList>
            <person name="Jeong J.-J."/>
            <person name="Lee Y.J."/>
            <person name="Park B."/>
            <person name="Choi I.-G."/>
            <person name="Kim K.D."/>
        </authorList>
    </citation>
    <scope>NUCLEOTIDE SEQUENCE [LARGE SCALE GENOMIC DNA]</scope>
    <source>
        <strain evidence="2 3">NCTC11390</strain>
    </source>
</reference>
<dbReference type="EMBL" id="CP033924">
    <property type="protein sequence ID" value="AZA84155.1"/>
    <property type="molecule type" value="Genomic_DNA"/>
</dbReference>
<protein>
    <submittedName>
        <fullName evidence="1">Helix-turn-helix domain-containing protein</fullName>
    </submittedName>
    <submittedName>
        <fullName evidence="2">Transposase</fullName>
    </submittedName>
</protein>
<evidence type="ECO:0000313" key="4">
    <source>
        <dbReference type="Proteomes" id="UP000279972"/>
    </source>
</evidence>
<dbReference type="OrthoDB" id="1260127at2"/>
<organism evidence="2 3">
    <name type="scientific">Chryseobacterium lactis</name>
    <dbReference type="NCBI Taxonomy" id="1241981"/>
    <lineage>
        <taxon>Bacteria</taxon>
        <taxon>Pseudomonadati</taxon>
        <taxon>Bacteroidota</taxon>
        <taxon>Flavobacteriia</taxon>
        <taxon>Flavobacteriales</taxon>
        <taxon>Weeksellaceae</taxon>
        <taxon>Chryseobacterium group</taxon>
        <taxon>Chryseobacterium</taxon>
    </lineage>
</organism>
<evidence type="ECO:0000313" key="3">
    <source>
        <dbReference type="Proteomes" id="UP000236262"/>
    </source>
</evidence>
<proteinExistence type="predicted"/>
<reference evidence="1 4" key="2">
    <citation type="submission" date="2018-11" db="EMBL/GenBank/DDBJ databases">
        <title>Proposal to divide the Flavobacteriaceae and reorganize its genera based on Amino Acid Identity values calculated from whole genome sequences.</title>
        <authorList>
            <person name="Nicholson A.C."/>
            <person name="Gulvik C.A."/>
            <person name="Whitney A.M."/>
            <person name="Humrighouse B.W."/>
            <person name="Bell M."/>
            <person name="Holmes B."/>
            <person name="Steigerwalt A.G."/>
            <person name="Villarma A."/>
            <person name="Sheth M."/>
            <person name="Batra D."/>
            <person name="Pryor J."/>
            <person name="Bernardet J.-F."/>
            <person name="Hugo C."/>
            <person name="Kampfer P."/>
            <person name="Newman J."/>
            <person name="McQuiston J.R."/>
        </authorList>
    </citation>
    <scope>NUCLEOTIDE SEQUENCE [LARGE SCALE GENOMIC DNA]</scope>
    <source>
        <strain evidence="1 4">KC_1864</strain>
    </source>
</reference>
<evidence type="ECO:0000313" key="1">
    <source>
        <dbReference type="EMBL" id="AZA84155.1"/>
    </source>
</evidence>
<name>A0A3G6RHM1_CHRLC</name>
<gene>
    <name evidence="2" type="ORF">C1637_16845</name>
    <name evidence="1" type="ORF">EG342_20685</name>
</gene>
<evidence type="ECO:0000313" key="2">
    <source>
        <dbReference type="EMBL" id="PNW12710.1"/>
    </source>
</evidence>
<dbReference type="Proteomes" id="UP000236262">
    <property type="component" value="Unassembled WGS sequence"/>
</dbReference>
<dbReference type="Proteomes" id="UP000279972">
    <property type="component" value="Chromosome"/>
</dbReference>